<evidence type="ECO:0000256" key="6">
    <source>
        <dbReference type="ARBA" id="ARBA00022679"/>
    </source>
</evidence>
<evidence type="ECO:0000256" key="10">
    <source>
        <dbReference type="ARBA" id="ARBA00041392"/>
    </source>
</evidence>
<dbReference type="SUPFAM" id="SSF48439">
    <property type="entry name" value="Protein prenylyltransferase"/>
    <property type="match status" value="1"/>
</dbReference>
<dbReference type="GO" id="GO:0004662">
    <property type="term" value="F:CAAX-protein geranylgeranyltransferase activity"/>
    <property type="evidence" value="ECO:0007669"/>
    <property type="project" value="UniProtKB-EC"/>
</dbReference>
<evidence type="ECO:0000256" key="13">
    <source>
        <dbReference type="ARBA" id="ARBA00043219"/>
    </source>
</evidence>
<dbReference type="PANTHER" id="PTHR11129">
    <property type="entry name" value="PROTEIN FARNESYLTRANSFERASE ALPHA SUBUNIT/RAB GERANYLGERANYL TRANSFERASE ALPHA SUBUNIT"/>
    <property type="match status" value="1"/>
</dbReference>
<evidence type="ECO:0000256" key="7">
    <source>
        <dbReference type="ARBA" id="ARBA00022737"/>
    </source>
</evidence>
<comment type="cofactor">
    <cofactor evidence="1">
        <name>Mg(2+)</name>
        <dbReference type="ChEBI" id="CHEBI:18420"/>
    </cofactor>
</comment>
<evidence type="ECO:0000256" key="1">
    <source>
        <dbReference type="ARBA" id="ARBA00001946"/>
    </source>
</evidence>
<dbReference type="InterPro" id="IPR002088">
    <property type="entry name" value="Prenyl_trans_a"/>
</dbReference>
<organism evidence="14 15">
    <name type="scientific">Oidiodendron maius (strain Zn)</name>
    <dbReference type="NCBI Taxonomy" id="913774"/>
    <lineage>
        <taxon>Eukaryota</taxon>
        <taxon>Fungi</taxon>
        <taxon>Dikarya</taxon>
        <taxon>Ascomycota</taxon>
        <taxon>Pezizomycotina</taxon>
        <taxon>Leotiomycetes</taxon>
        <taxon>Leotiomycetes incertae sedis</taxon>
        <taxon>Myxotrichaceae</taxon>
        <taxon>Oidiodendron</taxon>
    </lineage>
</organism>
<keyword evidence="5" id="KW-0637">Prenyltransferase</keyword>
<evidence type="ECO:0000313" key="14">
    <source>
        <dbReference type="EMBL" id="KIN03798.1"/>
    </source>
</evidence>
<evidence type="ECO:0000256" key="5">
    <source>
        <dbReference type="ARBA" id="ARBA00022602"/>
    </source>
</evidence>
<dbReference type="PROSITE" id="PS51147">
    <property type="entry name" value="PFTA"/>
    <property type="match status" value="4"/>
</dbReference>
<dbReference type="GO" id="GO:0005953">
    <property type="term" value="C:CAAX-protein geranylgeranyltransferase complex"/>
    <property type="evidence" value="ECO:0007669"/>
    <property type="project" value="TreeGrafter"/>
</dbReference>
<dbReference type="EC" id="2.5.1.59" evidence="3"/>
<reference evidence="15" key="2">
    <citation type="submission" date="2015-01" db="EMBL/GenBank/DDBJ databases">
        <title>Evolutionary Origins and Diversification of the Mycorrhizal Mutualists.</title>
        <authorList>
            <consortium name="DOE Joint Genome Institute"/>
            <consortium name="Mycorrhizal Genomics Consortium"/>
            <person name="Kohler A."/>
            <person name="Kuo A."/>
            <person name="Nagy L.G."/>
            <person name="Floudas D."/>
            <person name="Copeland A."/>
            <person name="Barry K.W."/>
            <person name="Cichocki N."/>
            <person name="Veneault-Fourrey C."/>
            <person name="LaButti K."/>
            <person name="Lindquist E.A."/>
            <person name="Lipzen A."/>
            <person name="Lundell T."/>
            <person name="Morin E."/>
            <person name="Murat C."/>
            <person name="Riley R."/>
            <person name="Ohm R."/>
            <person name="Sun H."/>
            <person name="Tunlid A."/>
            <person name="Henrissat B."/>
            <person name="Grigoriev I.V."/>
            <person name="Hibbett D.S."/>
            <person name="Martin F."/>
        </authorList>
    </citation>
    <scope>NUCLEOTIDE SEQUENCE [LARGE SCALE GENOMIC DNA]</scope>
    <source>
        <strain evidence="15">Zn</strain>
    </source>
</reference>
<proteinExistence type="inferred from homology"/>
<keyword evidence="7" id="KW-0677">Repeat</keyword>
<dbReference type="HOGENOM" id="CLU_026582_1_0_1"/>
<dbReference type="EC" id="2.5.1.58" evidence="4"/>
<keyword evidence="8" id="KW-0460">Magnesium</keyword>
<reference evidence="14 15" key="1">
    <citation type="submission" date="2014-04" db="EMBL/GenBank/DDBJ databases">
        <authorList>
            <consortium name="DOE Joint Genome Institute"/>
            <person name="Kuo A."/>
            <person name="Martino E."/>
            <person name="Perotto S."/>
            <person name="Kohler A."/>
            <person name="Nagy L.G."/>
            <person name="Floudas D."/>
            <person name="Copeland A."/>
            <person name="Barry K.W."/>
            <person name="Cichocki N."/>
            <person name="Veneault-Fourrey C."/>
            <person name="LaButti K."/>
            <person name="Lindquist E.A."/>
            <person name="Lipzen A."/>
            <person name="Lundell T."/>
            <person name="Morin E."/>
            <person name="Murat C."/>
            <person name="Sun H."/>
            <person name="Tunlid A."/>
            <person name="Henrissat B."/>
            <person name="Grigoriev I.V."/>
            <person name="Hibbett D.S."/>
            <person name="Martin F."/>
            <person name="Nordberg H.P."/>
            <person name="Cantor M.N."/>
            <person name="Hua S.X."/>
        </authorList>
    </citation>
    <scope>NUCLEOTIDE SEQUENCE [LARGE SCALE GENOMIC DNA]</scope>
    <source>
        <strain evidence="14 15">Zn</strain>
    </source>
</reference>
<evidence type="ECO:0000313" key="15">
    <source>
        <dbReference type="Proteomes" id="UP000054321"/>
    </source>
</evidence>
<dbReference type="GO" id="GO:0005965">
    <property type="term" value="C:protein farnesyltransferase complex"/>
    <property type="evidence" value="ECO:0007669"/>
    <property type="project" value="TreeGrafter"/>
</dbReference>
<keyword evidence="6" id="KW-0808">Transferase</keyword>
<dbReference type="Gene3D" id="1.25.40.120">
    <property type="entry name" value="Protein prenylyltransferase"/>
    <property type="match status" value="1"/>
</dbReference>
<name>A0A0C3DP13_OIDMZ</name>
<dbReference type="OrthoDB" id="272289at2759"/>
<evidence type="ECO:0000256" key="8">
    <source>
        <dbReference type="ARBA" id="ARBA00022842"/>
    </source>
</evidence>
<accession>A0A0C3DP13</accession>
<dbReference type="EMBL" id="KN832873">
    <property type="protein sequence ID" value="KIN03798.1"/>
    <property type="molecule type" value="Genomic_DNA"/>
</dbReference>
<dbReference type="InParanoid" id="A0A0C3DP13"/>
<gene>
    <name evidence="14" type="ORF">OIDMADRAFT_193680</name>
</gene>
<dbReference type="FunCoup" id="A0A0C3DP13">
    <property type="interactions" value="187"/>
</dbReference>
<evidence type="ECO:0000256" key="3">
    <source>
        <dbReference type="ARBA" id="ARBA00012700"/>
    </source>
</evidence>
<evidence type="ECO:0000256" key="9">
    <source>
        <dbReference type="ARBA" id="ARBA00040965"/>
    </source>
</evidence>
<keyword evidence="15" id="KW-1185">Reference proteome</keyword>
<protein>
    <recommendedName>
        <fullName evidence="9">Protein farnesyltransferase/geranylgeranyltransferase type-1 subunit alpha</fullName>
        <ecNumber evidence="4">2.5.1.58</ecNumber>
        <ecNumber evidence="3">2.5.1.59</ecNumber>
    </recommendedName>
    <alternativeName>
        <fullName evidence="12">CAAX farnesyltransferase subunit alpha</fullName>
    </alternativeName>
    <alternativeName>
        <fullName evidence="11">FTase-alpha</fullName>
    </alternativeName>
    <alternativeName>
        <fullName evidence="10">Ras proteins prenyltransferase subunit alpha</fullName>
    </alternativeName>
    <alternativeName>
        <fullName evidence="13">Type I protein geranyl-geranyltransferase subunit alpha</fullName>
    </alternativeName>
</protein>
<dbReference type="STRING" id="913774.A0A0C3DP13"/>
<dbReference type="PANTHER" id="PTHR11129:SF1">
    <property type="entry name" value="PROTEIN FARNESYLTRANSFERASE_GERANYLGERANYLTRANSFERASE TYPE-1 SUBUNIT ALPHA"/>
    <property type="match status" value="1"/>
</dbReference>
<evidence type="ECO:0000256" key="2">
    <source>
        <dbReference type="ARBA" id="ARBA00006734"/>
    </source>
</evidence>
<evidence type="ECO:0000256" key="11">
    <source>
        <dbReference type="ARBA" id="ARBA00042436"/>
    </source>
</evidence>
<dbReference type="Pfam" id="PF01239">
    <property type="entry name" value="PPTA"/>
    <property type="match status" value="5"/>
</dbReference>
<dbReference type="AlphaFoldDB" id="A0A0C3DP13"/>
<comment type="similarity">
    <text evidence="2">Belongs to the protein prenyltransferase subunit alpha family.</text>
</comment>
<dbReference type="GO" id="GO:0004660">
    <property type="term" value="F:protein farnesyltransferase activity"/>
    <property type="evidence" value="ECO:0007669"/>
    <property type="project" value="UniProtKB-EC"/>
</dbReference>
<evidence type="ECO:0000256" key="12">
    <source>
        <dbReference type="ARBA" id="ARBA00043086"/>
    </source>
</evidence>
<evidence type="ECO:0000256" key="4">
    <source>
        <dbReference type="ARBA" id="ARBA00012702"/>
    </source>
</evidence>
<sequence>MGRYEGNPVWDDVVPIPQEEGEGALAQIAYTDEYVEAMGYLRAVMAAKEHSPRVLDLTEHVISLNAAHYTVWLYRASTILALDIPIDKELEWMNEVALENQKNYQIWTHRQTLIDHIFPTLSSDPAAAQAFADAESAFMAEMFEEDAKNYHVWGHRQYIVRKFNLFDSDAELKSIEALLHEDVRNNSAWSHRFFLVFSNPAYTTAGSRATEHDPKIPDAMIDRELAFAQAAAHEAPQNQSAWEYIRGVLRKGGRELATLEGFAGEFVRIPEGGEEDIRSSHALDFLADAWSEKGELDKADMALRLLGEKYDRIRKNYWDWKRGLLRGAKV</sequence>
<dbReference type="Proteomes" id="UP000054321">
    <property type="component" value="Unassembled WGS sequence"/>
</dbReference>